<dbReference type="Pfam" id="PF00995">
    <property type="entry name" value="Sec1"/>
    <property type="match status" value="1"/>
</dbReference>
<dbReference type="VEuPathDB" id="PiroplasmaDB:BEWA_054340"/>
<dbReference type="Proteomes" id="UP000031512">
    <property type="component" value="Unassembled WGS sequence"/>
</dbReference>
<dbReference type="Gene3D" id="3.40.50.2060">
    <property type="match status" value="1"/>
</dbReference>
<evidence type="ECO:0000256" key="1">
    <source>
        <dbReference type="ARBA" id="ARBA00009884"/>
    </source>
</evidence>
<dbReference type="Gene3D" id="1.25.40.60">
    <property type="match status" value="1"/>
</dbReference>
<dbReference type="GeneID" id="15802985"/>
<proteinExistence type="inferred from homology"/>
<dbReference type="Gene3D" id="3.40.50.1910">
    <property type="match status" value="1"/>
</dbReference>
<comment type="caution">
    <text evidence="2">The sequence shown here is derived from an EMBL/GenBank/DDBJ whole genome shotgun (WGS) entry which is preliminary data.</text>
</comment>
<dbReference type="eggNOG" id="KOG1299">
    <property type="taxonomic scope" value="Eukaryota"/>
</dbReference>
<dbReference type="PANTHER" id="PTHR11679">
    <property type="entry name" value="VESICLE PROTEIN SORTING-ASSOCIATED"/>
    <property type="match status" value="1"/>
</dbReference>
<dbReference type="InterPro" id="IPR027482">
    <property type="entry name" value="Sec1-like_dom2"/>
</dbReference>
<dbReference type="PIRSF" id="PIRSF005715">
    <property type="entry name" value="VPS45_Sec1"/>
    <property type="match status" value="1"/>
</dbReference>
<dbReference type="InterPro" id="IPR043154">
    <property type="entry name" value="Sec-1-like_dom1"/>
</dbReference>
<evidence type="ECO:0000313" key="3">
    <source>
        <dbReference type="Proteomes" id="UP000031512"/>
    </source>
</evidence>
<accession>L1LE01</accession>
<gene>
    <name evidence="2" type="ORF">BEWA_054340</name>
</gene>
<protein>
    <submittedName>
        <fullName evidence="2">Sorting-associated vesicle protein, putative</fullName>
    </submittedName>
</protein>
<name>L1LE01_THEEQ</name>
<dbReference type="RefSeq" id="XP_004832830.1">
    <property type="nucleotide sequence ID" value="XM_004832773.1"/>
</dbReference>
<dbReference type="STRING" id="1537102.L1LE01"/>
<dbReference type="InterPro" id="IPR043127">
    <property type="entry name" value="Sec-1-like_dom3a"/>
</dbReference>
<dbReference type="InterPro" id="IPR036045">
    <property type="entry name" value="Sec1-like_sf"/>
</dbReference>
<dbReference type="GO" id="GO:0016192">
    <property type="term" value="P:vesicle-mediated transport"/>
    <property type="evidence" value="ECO:0007669"/>
    <property type="project" value="InterPro"/>
</dbReference>
<dbReference type="AlphaFoldDB" id="L1LE01"/>
<evidence type="ECO:0000313" key="2">
    <source>
        <dbReference type="EMBL" id="EKX73378.1"/>
    </source>
</evidence>
<dbReference type="KEGG" id="beq:BEWA_054340"/>
<dbReference type="OrthoDB" id="10266265at2759"/>
<dbReference type="SUPFAM" id="SSF56815">
    <property type="entry name" value="Sec1/munc18-like (SM) proteins"/>
    <property type="match status" value="1"/>
</dbReference>
<dbReference type="InterPro" id="IPR001619">
    <property type="entry name" value="Sec1-like"/>
</dbReference>
<dbReference type="EMBL" id="ACOU01000003">
    <property type="protein sequence ID" value="EKX73378.1"/>
    <property type="molecule type" value="Genomic_DNA"/>
</dbReference>
<reference evidence="2 3" key="1">
    <citation type="journal article" date="2012" name="BMC Genomics">
        <title>Comparative genomic analysis and phylogenetic position of Theileria equi.</title>
        <authorList>
            <person name="Kappmeyer L.S."/>
            <person name="Thiagarajan M."/>
            <person name="Herndon D.R."/>
            <person name="Ramsay J.D."/>
            <person name="Caler E."/>
            <person name="Djikeng A."/>
            <person name="Gillespie J.J."/>
            <person name="Lau A.O."/>
            <person name="Roalson E.H."/>
            <person name="Silva J.C."/>
            <person name="Silva M.G."/>
            <person name="Suarez C.E."/>
            <person name="Ueti M.W."/>
            <person name="Nene V.M."/>
            <person name="Mealey R.H."/>
            <person name="Knowles D.P."/>
            <person name="Brayton K.A."/>
        </authorList>
    </citation>
    <scope>NUCLEOTIDE SEQUENCE [LARGE SCALE GENOMIC DNA]</scope>
    <source>
        <strain evidence="2 3">WA</strain>
    </source>
</reference>
<organism evidence="2 3">
    <name type="scientific">Theileria equi strain WA</name>
    <dbReference type="NCBI Taxonomy" id="1537102"/>
    <lineage>
        <taxon>Eukaryota</taxon>
        <taxon>Sar</taxon>
        <taxon>Alveolata</taxon>
        <taxon>Apicomplexa</taxon>
        <taxon>Aconoidasida</taxon>
        <taxon>Piroplasmida</taxon>
        <taxon>Theileriidae</taxon>
        <taxon>Theileria</taxon>
    </lineage>
</organism>
<dbReference type="Gene3D" id="3.90.830.10">
    <property type="entry name" value="Syntaxin Binding Protein 1, Chain A, domain 2"/>
    <property type="match status" value="1"/>
</dbReference>
<comment type="similarity">
    <text evidence="1">Belongs to the STXBP/unc-18/SEC1 family.</text>
</comment>
<keyword evidence="3" id="KW-1185">Reference proteome</keyword>
<sequence length="546" mass="61301">MDNPYTLQSLVALTRTTYSSIIEKIKGMKVLVLDSDTSGMISLVHTHSYLLENEVLLTLKIDDGTVFNSGNLNSNLRHLKSLYILQPTMENVLKLSNELQNPHFKEYYLFFTNEVNKEFLELIAKGDSLELVKGVYEYFVDFYVISDTLFTLNIKDSSGLYAKDVNFMLNPTVSRIVKSIYSLSCLVNQIPTVVCKKGNMLLQTISSRIQAEYNNNTLNLQAILQSYGVYNRECAPATSGCVLLIMDRREDCVTPLLNQWTYQAMIHELIGMNGMNRVSIGGSDYILNDDFYGKHVYTEFADVESALDVLIKESKSGTTDVFRMVENLPTQSKMVNETSRHVTILHELARIIQEKGLLKSGLLEQDLVSKRANFQEVVDLIGGKVDVKEKIRVALLTALRNQDKIGKVKDYLRMNGLEGEMSIVDKVVNMSTEVAKQAPEFGISLFGRKDSESPYLQHKSQLYTTLHKIIKGKLEPEAYTIVPSAYDLGYTLKSKPASIMVFIIGGATFAESRDCSIVTRETGIPVVLGGTFIHNSETFLETLPSI</sequence>